<feature type="domain" description="CBS" evidence="3">
    <location>
        <begin position="175"/>
        <end position="232"/>
    </location>
</feature>
<dbReference type="GO" id="GO:0008773">
    <property type="term" value="F:[protein-PII] uridylyltransferase activity"/>
    <property type="evidence" value="ECO:0007669"/>
    <property type="project" value="InterPro"/>
</dbReference>
<dbReference type="InterPro" id="IPR000644">
    <property type="entry name" value="CBS_dom"/>
</dbReference>
<dbReference type="InterPro" id="IPR051257">
    <property type="entry name" value="Diverse_CBS-Domain"/>
</dbReference>
<protein>
    <recommendedName>
        <fullName evidence="3">CBS domain-containing protein</fullName>
    </recommendedName>
</protein>
<organism evidence="4 5">
    <name type="scientific">Pyrodictium delaneyi</name>
    <dbReference type="NCBI Taxonomy" id="1273541"/>
    <lineage>
        <taxon>Archaea</taxon>
        <taxon>Thermoproteota</taxon>
        <taxon>Thermoprotei</taxon>
        <taxon>Desulfurococcales</taxon>
        <taxon>Pyrodictiaceae</taxon>
        <taxon>Pyrodictium</taxon>
    </lineage>
</organism>
<dbReference type="Proteomes" id="UP000196694">
    <property type="component" value="Unassembled WGS sequence"/>
</dbReference>
<evidence type="ECO:0000256" key="2">
    <source>
        <dbReference type="PROSITE-ProRule" id="PRU00703"/>
    </source>
</evidence>
<dbReference type="Pfam" id="PF10335">
    <property type="entry name" value="DUF294_C"/>
    <property type="match status" value="1"/>
</dbReference>
<keyword evidence="1 2" id="KW-0129">CBS domain</keyword>
<dbReference type="Pfam" id="PF03445">
    <property type="entry name" value="DUF294"/>
    <property type="match status" value="1"/>
</dbReference>
<evidence type="ECO:0000256" key="1">
    <source>
        <dbReference type="ARBA" id="ARBA00023122"/>
    </source>
</evidence>
<dbReference type="PANTHER" id="PTHR43080">
    <property type="entry name" value="CBS DOMAIN-CONTAINING PROTEIN CBSX3, MITOCHONDRIAL"/>
    <property type="match status" value="1"/>
</dbReference>
<gene>
    <name evidence="4" type="ORF">Pdsh_04810</name>
</gene>
<keyword evidence="5" id="KW-1185">Reference proteome</keyword>
<dbReference type="RefSeq" id="WP_088171888.1">
    <property type="nucleotide sequence ID" value="NZ_NCQP01000002.1"/>
</dbReference>
<dbReference type="EMBL" id="NCQP01000002">
    <property type="protein sequence ID" value="OWJ55016.1"/>
    <property type="molecule type" value="Genomic_DNA"/>
</dbReference>
<reference evidence="4 5" key="1">
    <citation type="submission" date="2017-05" db="EMBL/GenBank/DDBJ databases">
        <title>The draft genome of the hyperthermophilic archaeon 'Pyrodictium delaneyi strain Hulk', an iron and nitrate reducer, reveals the capacity for sulfate reduction.</title>
        <authorList>
            <person name="Demey L.M."/>
            <person name="Miller C."/>
            <person name="Manzella M."/>
            <person name="Reguera G."/>
            <person name="Kashefi K."/>
        </authorList>
    </citation>
    <scope>NUCLEOTIDE SEQUENCE [LARGE SCALE GENOMIC DNA]</scope>
    <source>
        <strain evidence="4 5">Hulk</strain>
    </source>
</reference>
<accession>A0A211YQ19</accession>
<name>A0A211YQ19_9CREN</name>
<dbReference type="InterPro" id="IPR005105">
    <property type="entry name" value="GlnD_Uridyltrans_N"/>
</dbReference>
<sequence>MNQNTVPRDILIFLQSHVFPHTPSKLLEHLLLCSKIMLLHENEETRKPGLYIVYSGLVNADSQLLSSGDYVVSEHGVKAVEESIIIYADNDCARIVLTFGEEETCTVGDLVYRDPVVVEPHTPVIEAVRVMHREGVSSIIVVDQQRRPIGIFTDTDLRRLVALGKDLSKPISVFMTPRPLTIGPNASCMEAAFMMMNRYVKHLVVVDDVGKVAGVITVRDIAYAEALGPLYMLRRIRSASTVEELGARYRELVKLLRKEARRLHPSGGGREAVHLIRMASLALRGVMSKAVELAVKELDIKESGFAYLALGSNGRLEQFLASDRDTMMVYWEISGQKAQRLAEAIEDILDRVGFPGCRHGYTARRLLYSREELAEQLRSMSSNLVNESIILMSLMFDAVTVYGDSNTARWLRRSIAESLSSSKSYILSTMTMYRPKLGLAGRLPHEIDLKAHGLAPIVYTIKAFSIAESIWEPVNTLDRLTALVARNIIPSDLAAEVVEAYRTLSAFTVWAQALHGSTRIDTGELSGFERSVLRSALRSVQRLVDYARRR</sequence>
<evidence type="ECO:0000259" key="3">
    <source>
        <dbReference type="PROSITE" id="PS51371"/>
    </source>
</evidence>
<proteinExistence type="predicted"/>
<dbReference type="CDD" id="cd05401">
    <property type="entry name" value="NT_GlnE_GlnD_like"/>
    <property type="match status" value="1"/>
</dbReference>
<evidence type="ECO:0000313" key="4">
    <source>
        <dbReference type="EMBL" id="OWJ55016.1"/>
    </source>
</evidence>
<comment type="caution">
    <text evidence="4">The sequence shown here is derived from an EMBL/GenBank/DDBJ whole genome shotgun (WGS) entry which is preliminary data.</text>
</comment>
<dbReference type="SMART" id="SM00116">
    <property type="entry name" value="CBS"/>
    <property type="match status" value="2"/>
</dbReference>
<evidence type="ECO:0000313" key="5">
    <source>
        <dbReference type="Proteomes" id="UP000196694"/>
    </source>
</evidence>
<dbReference type="Gene3D" id="3.10.580.10">
    <property type="entry name" value="CBS-domain"/>
    <property type="match status" value="1"/>
</dbReference>
<dbReference type="SUPFAM" id="SSF54631">
    <property type="entry name" value="CBS-domain pair"/>
    <property type="match status" value="1"/>
</dbReference>
<dbReference type="PROSITE" id="PS51371">
    <property type="entry name" value="CBS"/>
    <property type="match status" value="2"/>
</dbReference>
<dbReference type="Pfam" id="PF00571">
    <property type="entry name" value="CBS"/>
    <property type="match status" value="2"/>
</dbReference>
<dbReference type="PANTHER" id="PTHR43080:SF2">
    <property type="entry name" value="CBS DOMAIN-CONTAINING PROTEIN"/>
    <property type="match status" value="1"/>
</dbReference>
<dbReference type="AlphaFoldDB" id="A0A211YQ19"/>
<dbReference type="InterPro" id="IPR046342">
    <property type="entry name" value="CBS_dom_sf"/>
</dbReference>
<dbReference type="InterPro" id="IPR018821">
    <property type="entry name" value="DUF294_put_nucleoTrafse_sb-bd"/>
</dbReference>
<feature type="domain" description="CBS" evidence="3">
    <location>
        <begin position="111"/>
        <end position="167"/>
    </location>
</feature>